<gene>
    <name evidence="7" type="ORF">N7482_003785</name>
</gene>
<organism evidence="7 8">
    <name type="scientific">Penicillium canariense</name>
    <dbReference type="NCBI Taxonomy" id="189055"/>
    <lineage>
        <taxon>Eukaryota</taxon>
        <taxon>Fungi</taxon>
        <taxon>Dikarya</taxon>
        <taxon>Ascomycota</taxon>
        <taxon>Pezizomycotina</taxon>
        <taxon>Eurotiomycetes</taxon>
        <taxon>Eurotiomycetidae</taxon>
        <taxon>Eurotiales</taxon>
        <taxon>Aspergillaceae</taxon>
        <taxon>Penicillium</taxon>
    </lineage>
</organism>
<dbReference type="EMBL" id="JAPQKN010000002">
    <property type="protein sequence ID" value="KAJ5168191.1"/>
    <property type="molecule type" value="Genomic_DNA"/>
</dbReference>
<proteinExistence type="inferred from homology"/>
<dbReference type="RefSeq" id="XP_056544652.1">
    <property type="nucleotide sequence ID" value="XM_056685910.1"/>
</dbReference>
<accession>A0A9W9LPH0</accession>
<comment type="subcellular location">
    <subcellularLocation>
        <location evidence="1">Nucleus</location>
    </subcellularLocation>
</comment>
<dbReference type="GO" id="GO:0000077">
    <property type="term" value="P:DNA damage checkpoint signaling"/>
    <property type="evidence" value="ECO:0007669"/>
    <property type="project" value="InterPro"/>
</dbReference>
<keyword evidence="4" id="KW-0234">DNA repair</keyword>
<name>A0A9W9LPH0_9EURO</name>
<dbReference type="OrthoDB" id="337581at2759"/>
<evidence type="ECO:0000256" key="5">
    <source>
        <dbReference type="ARBA" id="ARBA00023242"/>
    </source>
</evidence>
<evidence type="ECO:0008006" key="9">
    <source>
        <dbReference type="Google" id="ProtNLM"/>
    </source>
</evidence>
<dbReference type="Pfam" id="PF02144">
    <property type="entry name" value="Rad1"/>
    <property type="match status" value="1"/>
</dbReference>
<dbReference type="PRINTS" id="PR01245">
    <property type="entry name" value="RAD1REC1"/>
</dbReference>
<evidence type="ECO:0000256" key="1">
    <source>
        <dbReference type="ARBA" id="ARBA00004123"/>
    </source>
</evidence>
<keyword evidence="3" id="KW-0227">DNA damage</keyword>
<feature type="compositionally biased region" description="Polar residues" evidence="6">
    <location>
        <begin position="287"/>
        <end position="297"/>
    </location>
</feature>
<evidence type="ECO:0000313" key="8">
    <source>
        <dbReference type="Proteomes" id="UP001149163"/>
    </source>
</evidence>
<dbReference type="GO" id="GO:0006281">
    <property type="term" value="P:DNA repair"/>
    <property type="evidence" value="ECO:0007669"/>
    <property type="project" value="UniProtKB-KW"/>
</dbReference>
<dbReference type="PANTHER" id="PTHR10870:SF0">
    <property type="entry name" value="CELL CYCLE CHECKPOINT PROTEIN RAD1"/>
    <property type="match status" value="1"/>
</dbReference>
<reference evidence="7" key="1">
    <citation type="submission" date="2022-11" db="EMBL/GenBank/DDBJ databases">
        <authorList>
            <person name="Petersen C."/>
        </authorList>
    </citation>
    <scope>NUCLEOTIDE SEQUENCE</scope>
    <source>
        <strain evidence="7">IBT 26290</strain>
    </source>
</reference>
<comment type="caution">
    <text evidence="7">The sequence shown here is derived from an EMBL/GenBank/DDBJ whole genome shotgun (WGS) entry which is preliminary data.</text>
</comment>
<feature type="compositionally biased region" description="Polar residues" evidence="6">
    <location>
        <begin position="255"/>
        <end position="270"/>
    </location>
</feature>
<sequence>MEPLFTGVSNNAHHLYTLLSCVGFASKATVQITPDGLRFSAEEGRVVQGLAFLDKSLFTSYTFKPSTERSTQAEEFNQNADSSDEVEYPHFVISLSALLETLKIFGINDLMEPNGSRDTNLPQIKPASSAFNAPALLMDRSCTLQYTQHGAPLSIAITEAGVKTTCELVTYESGDAETDIPLQRDAIIMKIIMRSAWLHNAIAELDSSTPTILKISACAKREPYFALSGAGGPFSESTVEFSVDQHSENVGGATQGDQASQAHNILTNDGTSRPRATRRKAAPTVTETFQVSPPSSMGERIQQSYRFALIRKAARAMAVANKVSIRGDQQGVLSLQFMVDLDDNTSTGRSVGAGVRAPAGPRCFVDFRFVPLLDEEEAEMDVQDDEE</sequence>
<dbReference type="PANTHER" id="PTHR10870">
    <property type="entry name" value="CELL CYCLE CHECKPOINT PROTEIN RAD1"/>
    <property type="match status" value="1"/>
</dbReference>
<dbReference type="GO" id="GO:0030896">
    <property type="term" value="C:checkpoint clamp complex"/>
    <property type="evidence" value="ECO:0007669"/>
    <property type="project" value="TreeGrafter"/>
</dbReference>
<feature type="region of interest" description="Disordered" evidence="6">
    <location>
        <begin position="249"/>
        <end position="297"/>
    </location>
</feature>
<dbReference type="InterPro" id="IPR003021">
    <property type="entry name" value="Rad1_Rec1_Rad17"/>
</dbReference>
<evidence type="ECO:0000313" key="7">
    <source>
        <dbReference type="EMBL" id="KAJ5168191.1"/>
    </source>
</evidence>
<evidence type="ECO:0000256" key="3">
    <source>
        <dbReference type="ARBA" id="ARBA00022763"/>
    </source>
</evidence>
<keyword evidence="5" id="KW-0539">Nucleus</keyword>
<evidence type="ECO:0000256" key="4">
    <source>
        <dbReference type="ARBA" id="ARBA00023204"/>
    </source>
</evidence>
<protein>
    <recommendedName>
        <fullName evidence="9">DNA repair protein Rad1</fullName>
    </recommendedName>
</protein>
<keyword evidence="8" id="KW-1185">Reference proteome</keyword>
<dbReference type="AlphaFoldDB" id="A0A9W9LPH0"/>
<evidence type="ECO:0000256" key="6">
    <source>
        <dbReference type="SAM" id="MobiDB-lite"/>
    </source>
</evidence>
<evidence type="ECO:0000256" key="2">
    <source>
        <dbReference type="ARBA" id="ARBA00010991"/>
    </source>
</evidence>
<reference evidence="7" key="2">
    <citation type="journal article" date="2023" name="IMA Fungus">
        <title>Comparative genomic study of the Penicillium genus elucidates a diverse pangenome and 15 lateral gene transfer events.</title>
        <authorList>
            <person name="Petersen C."/>
            <person name="Sorensen T."/>
            <person name="Nielsen M.R."/>
            <person name="Sondergaard T.E."/>
            <person name="Sorensen J.L."/>
            <person name="Fitzpatrick D.A."/>
            <person name="Frisvad J.C."/>
            <person name="Nielsen K.L."/>
        </authorList>
    </citation>
    <scope>NUCLEOTIDE SEQUENCE</scope>
    <source>
        <strain evidence="7">IBT 26290</strain>
    </source>
</reference>
<dbReference type="GeneID" id="81425086"/>
<comment type="similarity">
    <text evidence="2">Belongs to the rad1 family.</text>
</comment>
<dbReference type="Gene3D" id="3.70.10.10">
    <property type="match status" value="1"/>
</dbReference>
<dbReference type="Proteomes" id="UP001149163">
    <property type="component" value="Unassembled WGS sequence"/>
</dbReference>